<dbReference type="AlphaFoldDB" id="A0A0K2U3Q2"/>
<evidence type="ECO:0000313" key="1">
    <source>
        <dbReference type="EMBL" id="CDW32914.1"/>
    </source>
</evidence>
<protein>
    <submittedName>
        <fullName evidence="1">Uncharacterized protein</fullName>
    </submittedName>
</protein>
<feature type="non-terminal residue" evidence="1">
    <location>
        <position position="1"/>
    </location>
</feature>
<reference evidence="1" key="1">
    <citation type="submission" date="2014-05" db="EMBL/GenBank/DDBJ databases">
        <authorList>
            <person name="Chronopoulou M."/>
        </authorList>
    </citation>
    <scope>NUCLEOTIDE SEQUENCE</scope>
    <source>
        <tissue evidence="1">Whole organism</tissue>
    </source>
</reference>
<dbReference type="EMBL" id="HACA01015553">
    <property type="protein sequence ID" value="CDW32914.1"/>
    <property type="molecule type" value="Transcribed_RNA"/>
</dbReference>
<sequence>TVLLSFKNCPKTVSRHGTRIYGIFTHICYAQVDFFSVPGSALASLEFCNSARPTPFYEI</sequence>
<name>A0A0K2U3Q2_LEPSM</name>
<accession>A0A0K2U3Q2</accession>
<organism evidence="1">
    <name type="scientific">Lepeophtheirus salmonis</name>
    <name type="common">Salmon louse</name>
    <name type="synonym">Caligus salmonis</name>
    <dbReference type="NCBI Taxonomy" id="72036"/>
    <lineage>
        <taxon>Eukaryota</taxon>
        <taxon>Metazoa</taxon>
        <taxon>Ecdysozoa</taxon>
        <taxon>Arthropoda</taxon>
        <taxon>Crustacea</taxon>
        <taxon>Multicrustacea</taxon>
        <taxon>Hexanauplia</taxon>
        <taxon>Copepoda</taxon>
        <taxon>Siphonostomatoida</taxon>
        <taxon>Caligidae</taxon>
        <taxon>Lepeophtheirus</taxon>
    </lineage>
</organism>
<proteinExistence type="predicted"/>